<dbReference type="Proteomes" id="UP000646738">
    <property type="component" value="Unassembled WGS sequence"/>
</dbReference>
<organism evidence="2 3">
    <name type="scientific">Streptomyces rubradiris</name>
    <name type="common">Streptomyces achromogenes subsp. rubradiris</name>
    <dbReference type="NCBI Taxonomy" id="285531"/>
    <lineage>
        <taxon>Bacteria</taxon>
        <taxon>Bacillati</taxon>
        <taxon>Actinomycetota</taxon>
        <taxon>Actinomycetes</taxon>
        <taxon>Kitasatosporales</taxon>
        <taxon>Streptomycetaceae</taxon>
        <taxon>Streptomyces</taxon>
    </lineage>
</organism>
<comment type="caution">
    <text evidence="2">The sequence shown here is derived from an EMBL/GenBank/DDBJ whole genome shotgun (WGS) entry which is preliminary data.</text>
</comment>
<accession>A0ABQ3RDP5</accession>
<sequence>MPADRAQTRWIHQLGVLRDALDRLDALEEEWHATQDSLPRGTEAFETALAEHHAECWSYLDDWATHGHVIGEINTAVKRPPTSWSRPPAARPAPATGHTTMARR</sequence>
<proteinExistence type="predicted"/>
<gene>
    <name evidence="2" type="ORF">Srubr_38300</name>
</gene>
<feature type="compositionally biased region" description="Low complexity" evidence="1">
    <location>
        <begin position="79"/>
        <end position="96"/>
    </location>
</feature>
<name>A0ABQ3RDP5_STRRR</name>
<evidence type="ECO:0000256" key="1">
    <source>
        <dbReference type="SAM" id="MobiDB-lite"/>
    </source>
</evidence>
<keyword evidence="3" id="KW-1185">Reference proteome</keyword>
<feature type="region of interest" description="Disordered" evidence="1">
    <location>
        <begin position="78"/>
        <end position="104"/>
    </location>
</feature>
<dbReference type="RefSeq" id="WP_229926992.1">
    <property type="nucleotide sequence ID" value="NZ_BNCB01000030.1"/>
</dbReference>
<reference evidence="3" key="1">
    <citation type="submission" date="2023-07" db="EMBL/GenBank/DDBJ databases">
        <title>Whole genome shotgun sequence of Streptomyces achromogenes subsp. rubradiris NBRC 14000.</title>
        <authorList>
            <person name="Komaki H."/>
            <person name="Tamura T."/>
        </authorList>
    </citation>
    <scope>NUCLEOTIDE SEQUENCE [LARGE SCALE GENOMIC DNA]</scope>
    <source>
        <strain evidence="3">NBRC 14000</strain>
    </source>
</reference>
<protein>
    <submittedName>
        <fullName evidence="2">Uncharacterized protein</fullName>
    </submittedName>
</protein>
<evidence type="ECO:0000313" key="2">
    <source>
        <dbReference type="EMBL" id="GHI53984.1"/>
    </source>
</evidence>
<dbReference type="EMBL" id="BNEA01000015">
    <property type="protein sequence ID" value="GHI53984.1"/>
    <property type="molecule type" value="Genomic_DNA"/>
</dbReference>
<evidence type="ECO:0000313" key="3">
    <source>
        <dbReference type="Proteomes" id="UP000646738"/>
    </source>
</evidence>